<feature type="signal peptide" evidence="1">
    <location>
        <begin position="1"/>
        <end position="22"/>
    </location>
</feature>
<dbReference type="Pfam" id="PF12582">
    <property type="entry name" value="DUF3757"/>
    <property type="match status" value="1"/>
</dbReference>
<evidence type="ECO:0000256" key="1">
    <source>
        <dbReference type="SAM" id="SignalP"/>
    </source>
</evidence>
<comment type="caution">
    <text evidence="2">The sequence shown here is derived from an EMBL/GenBank/DDBJ whole genome shotgun (WGS) entry which is preliminary data.</text>
</comment>
<protein>
    <recommendedName>
        <fullName evidence="4">DUF3757 domain-containing protein</fullName>
    </recommendedName>
</protein>
<feature type="chain" id="PRO_5006395189" description="DUF3757 domain-containing protein" evidence="1">
    <location>
        <begin position="23"/>
        <end position="139"/>
    </location>
</feature>
<name>A0A0R0D4S0_9GAMM</name>
<reference evidence="2 3" key="1">
    <citation type="submission" date="2015-05" db="EMBL/GenBank/DDBJ databases">
        <title>Genome sequencing and analysis of members of genus Stenotrophomonas.</title>
        <authorList>
            <person name="Patil P.P."/>
            <person name="Midha S."/>
            <person name="Patil P.B."/>
        </authorList>
    </citation>
    <scope>NUCLEOTIDE SEQUENCE [LARGE SCALE GENOMIC DNA]</scope>
    <source>
        <strain evidence="2 3">DSM 21508</strain>
    </source>
</reference>
<dbReference type="RefSeq" id="WP_057507256.1">
    <property type="nucleotide sequence ID" value="NZ_LDJK01000008.1"/>
</dbReference>
<organism evidence="2 3">
    <name type="scientific">Stenotrophomonas chelatiphaga</name>
    <dbReference type="NCBI Taxonomy" id="517011"/>
    <lineage>
        <taxon>Bacteria</taxon>
        <taxon>Pseudomonadati</taxon>
        <taxon>Pseudomonadota</taxon>
        <taxon>Gammaproteobacteria</taxon>
        <taxon>Lysobacterales</taxon>
        <taxon>Lysobacteraceae</taxon>
        <taxon>Stenotrophomonas</taxon>
    </lineage>
</organism>
<sequence length="139" mass="14826">MKYVHGLLLLCLSTGVAGTAAAQEEHCPSPGSIRALPHGLYLVDDPGSPRWLGIAQGGVGGAVTGFASGIVRPHADDETIGFLHGCSYHLQRGEILLKHEDGNDLVALKNLPAWERKKGLFGIVYHECTGPAQVCRFSR</sequence>
<gene>
    <name evidence="2" type="ORF">ABB28_03350</name>
</gene>
<dbReference type="PATRIC" id="fig|517011.3.peg.3198"/>
<proteinExistence type="predicted"/>
<evidence type="ECO:0008006" key="4">
    <source>
        <dbReference type="Google" id="ProtNLM"/>
    </source>
</evidence>
<evidence type="ECO:0000313" key="3">
    <source>
        <dbReference type="Proteomes" id="UP000051386"/>
    </source>
</evidence>
<dbReference type="AlphaFoldDB" id="A0A0R0D4S0"/>
<evidence type="ECO:0000313" key="2">
    <source>
        <dbReference type="EMBL" id="KRG76486.1"/>
    </source>
</evidence>
<keyword evidence="1" id="KW-0732">Signal</keyword>
<accession>A0A0R0D4S0</accession>
<dbReference type="InterPro" id="IPR022231">
    <property type="entry name" value="DUF3757"/>
</dbReference>
<dbReference type="Proteomes" id="UP000051386">
    <property type="component" value="Unassembled WGS sequence"/>
</dbReference>
<keyword evidence="3" id="KW-1185">Reference proteome</keyword>
<dbReference type="EMBL" id="LDJK01000008">
    <property type="protein sequence ID" value="KRG76486.1"/>
    <property type="molecule type" value="Genomic_DNA"/>
</dbReference>